<dbReference type="GO" id="GO:0030198">
    <property type="term" value="P:extracellular matrix organization"/>
    <property type="evidence" value="ECO:0007669"/>
    <property type="project" value="TreeGrafter"/>
</dbReference>
<dbReference type="Proteomes" id="UP000007646">
    <property type="component" value="Unassembled WGS sequence"/>
</dbReference>
<name>G3U3J0_LOXAF</name>
<evidence type="ECO:0000313" key="4">
    <source>
        <dbReference type="Proteomes" id="UP000007646"/>
    </source>
</evidence>
<protein>
    <recommendedName>
        <fullName evidence="5">Trinucleotide repeat containing adaptor 6C</fullName>
    </recommendedName>
</protein>
<reference evidence="3" key="3">
    <citation type="submission" date="2025-09" db="UniProtKB">
        <authorList>
            <consortium name="Ensembl"/>
        </authorList>
    </citation>
    <scope>IDENTIFICATION</scope>
    <source>
        <strain evidence="3">Isolate ISIS603380</strain>
    </source>
</reference>
<dbReference type="InterPro" id="IPR026135">
    <property type="entry name" value="C6orf15"/>
</dbReference>
<dbReference type="OMA" id="IWGGNGR"/>
<dbReference type="GO" id="GO:0031012">
    <property type="term" value="C:extracellular matrix"/>
    <property type="evidence" value="ECO:0007669"/>
    <property type="project" value="TreeGrafter"/>
</dbReference>
<sequence length="317" mass="33406">IRGRTVAFKCPPLLLETSALFLDLLFARSISAVEKKVPGLGTNLPLLGQPSLARSSNSEHPKPKPDAGSNGLARSPLKPKMSLYDGSQAARGSGVQKGLSSEGLRSEDSWPPEGPWPVMAAAAEDHPGDLLPEGLSYLASAVALPLGSGLLPEGPSAHFAGVPPAAFLLHQDPELRWPPRSSPLGAQGEIPVLRPLCALINRIRQSLLPCHPWGALNPCVSWGGGRPGTGWGTKPMPPSHALSWGISNQFPGSSWGNINRYPGGSWGNINQYPGATWGNIHLPPGTNTQLPPRILRPPVSSWNTPAGFPNSQDPGSQ</sequence>
<reference evidence="3" key="2">
    <citation type="submission" date="2025-08" db="UniProtKB">
        <authorList>
            <consortium name="Ensembl"/>
        </authorList>
    </citation>
    <scope>IDENTIFICATION</scope>
    <source>
        <strain evidence="3">Isolate ISIS603380</strain>
    </source>
</reference>
<reference evidence="3 4" key="1">
    <citation type="submission" date="2009-06" db="EMBL/GenBank/DDBJ databases">
        <title>The Genome Sequence of Loxodonta africana (African elephant).</title>
        <authorList>
            <person name="Di Palma F."/>
            <person name="Heiman D."/>
            <person name="Young S."/>
            <person name="Johnson J."/>
            <person name="Lander E.S."/>
            <person name="Lindblad-Toh K."/>
        </authorList>
    </citation>
    <scope>NUCLEOTIDE SEQUENCE [LARGE SCALE GENOMIC DNA]</scope>
    <source>
        <strain evidence="3 4">Isolate ISIS603380</strain>
    </source>
</reference>
<keyword evidence="2" id="KW-0732">Signal</keyword>
<accession>G3U3J0</accession>
<proteinExistence type="predicted"/>
<evidence type="ECO:0008006" key="5">
    <source>
        <dbReference type="Google" id="ProtNLM"/>
    </source>
</evidence>
<evidence type="ECO:0000256" key="2">
    <source>
        <dbReference type="SAM" id="SignalP"/>
    </source>
</evidence>
<dbReference type="GeneTree" id="ENSGT00390000010291"/>
<dbReference type="STRING" id="9785.ENSLAFP00000022398"/>
<keyword evidence="4" id="KW-1185">Reference proteome</keyword>
<feature type="signal peptide" evidence="2">
    <location>
        <begin position="1"/>
        <end position="27"/>
    </location>
</feature>
<dbReference type="eggNOG" id="ENOG502SDN4">
    <property type="taxonomic scope" value="Eukaryota"/>
</dbReference>
<organism evidence="3 4">
    <name type="scientific">Loxodonta africana</name>
    <name type="common">African elephant</name>
    <dbReference type="NCBI Taxonomy" id="9785"/>
    <lineage>
        <taxon>Eukaryota</taxon>
        <taxon>Metazoa</taxon>
        <taxon>Chordata</taxon>
        <taxon>Craniata</taxon>
        <taxon>Vertebrata</taxon>
        <taxon>Euteleostomi</taxon>
        <taxon>Mammalia</taxon>
        <taxon>Eutheria</taxon>
        <taxon>Afrotheria</taxon>
        <taxon>Proboscidea</taxon>
        <taxon>Elephantidae</taxon>
        <taxon>Loxodonta</taxon>
    </lineage>
</organism>
<dbReference type="PANTHER" id="PTHR15817:SF2">
    <property type="entry name" value="SIMILAR TO RIKEN CDNA 2300002M23"/>
    <property type="match status" value="1"/>
</dbReference>
<evidence type="ECO:0000256" key="1">
    <source>
        <dbReference type="SAM" id="MobiDB-lite"/>
    </source>
</evidence>
<dbReference type="AlphaFoldDB" id="G3U3J0"/>
<gene>
    <name evidence="3" type="primary">LOC111747586</name>
</gene>
<dbReference type="Ensembl" id="ENSLAFT00000026829.1">
    <property type="protein sequence ID" value="ENSLAFP00000022398.1"/>
    <property type="gene ID" value="ENSLAFG00000025828.1"/>
</dbReference>
<dbReference type="Pfam" id="PF15809">
    <property type="entry name" value="STG"/>
    <property type="match status" value="1"/>
</dbReference>
<feature type="compositionally biased region" description="Polar residues" evidence="1">
    <location>
        <begin position="300"/>
        <end position="317"/>
    </location>
</feature>
<feature type="chain" id="PRO_5003456233" description="Trinucleotide repeat containing adaptor 6C" evidence="2">
    <location>
        <begin position="28"/>
        <end position="317"/>
    </location>
</feature>
<dbReference type="HOGENOM" id="CLU_919928_0_0_1"/>
<dbReference type="InParanoid" id="G3U3J0"/>
<feature type="region of interest" description="Disordered" evidence="1">
    <location>
        <begin position="47"/>
        <end position="119"/>
    </location>
</feature>
<evidence type="ECO:0000313" key="3">
    <source>
        <dbReference type="Ensembl" id="ENSLAFP00000022398.1"/>
    </source>
</evidence>
<dbReference type="PANTHER" id="PTHR15817">
    <property type="entry name" value="STG PROTEIN"/>
    <property type="match status" value="1"/>
</dbReference>
<feature type="region of interest" description="Disordered" evidence="1">
    <location>
        <begin position="298"/>
        <end position="317"/>
    </location>
</feature>